<dbReference type="AlphaFoldDB" id="A0A7W3J5F3"/>
<dbReference type="SUPFAM" id="SSF48452">
    <property type="entry name" value="TPR-like"/>
    <property type="match status" value="1"/>
</dbReference>
<dbReference type="GO" id="GO:0006352">
    <property type="term" value="P:DNA-templated transcription initiation"/>
    <property type="evidence" value="ECO:0007669"/>
    <property type="project" value="InterPro"/>
</dbReference>
<name>A0A7W3J5F3_9MICO</name>
<dbReference type="InterPro" id="IPR013324">
    <property type="entry name" value="RNA_pol_sigma_r3/r4-like"/>
</dbReference>
<dbReference type="GO" id="GO:0016987">
    <property type="term" value="F:sigma factor activity"/>
    <property type="evidence" value="ECO:0007669"/>
    <property type="project" value="UniProtKB-KW"/>
</dbReference>
<dbReference type="PANTHER" id="PTHR47756:SF2">
    <property type="entry name" value="BLL6612 PROTEIN"/>
    <property type="match status" value="1"/>
</dbReference>
<evidence type="ECO:0000259" key="7">
    <source>
        <dbReference type="Pfam" id="PF20239"/>
    </source>
</evidence>
<reference evidence="8 9" key="1">
    <citation type="submission" date="2020-07" db="EMBL/GenBank/DDBJ databases">
        <title>Sequencing the genomes of 1000 actinobacteria strains.</title>
        <authorList>
            <person name="Klenk H.-P."/>
        </authorList>
    </citation>
    <scope>NUCLEOTIDE SEQUENCE [LARGE SCALE GENOMIC DNA]</scope>
    <source>
        <strain evidence="8 9">DSM 44121</strain>
    </source>
</reference>
<evidence type="ECO:0000313" key="8">
    <source>
        <dbReference type="EMBL" id="MBA8806555.1"/>
    </source>
</evidence>
<dbReference type="Pfam" id="PF04542">
    <property type="entry name" value="Sigma70_r2"/>
    <property type="match status" value="1"/>
</dbReference>
<evidence type="ECO:0000256" key="1">
    <source>
        <dbReference type="ARBA" id="ARBA00010641"/>
    </source>
</evidence>
<dbReference type="EMBL" id="JACGWV010000001">
    <property type="protein sequence ID" value="MBA8806555.1"/>
    <property type="molecule type" value="Genomic_DNA"/>
</dbReference>
<evidence type="ECO:0000259" key="5">
    <source>
        <dbReference type="Pfam" id="PF04542"/>
    </source>
</evidence>
<organism evidence="8 9">
    <name type="scientific">Promicromonospora sukumoe</name>
    <dbReference type="NCBI Taxonomy" id="88382"/>
    <lineage>
        <taxon>Bacteria</taxon>
        <taxon>Bacillati</taxon>
        <taxon>Actinomycetota</taxon>
        <taxon>Actinomycetes</taxon>
        <taxon>Micrococcales</taxon>
        <taxon>Promicromonosporaceae</taxon>
        <taxon>Promicromonospora</taxon>
    </lineage>
</organism>
<dbReference type="InterPro" id="IPR013325">
    <property type="entry name" value="RNA_pol_sigma_r2"/>
</dbReference>
<dbReference type="GO" id="GO:0003677">
    <property type="term" value="F:DNA binding"/>
    <property type="evidence" value="ECO:0007669"/>
    <property type="project" value="InterPro"/>
</dbReference>
<dbReference type="InterPro" id="IPR046531">
    <property type="entry name" value="DUF6596"/>
</dbReference>
<dbReference type="InterPro" id="IPR011990">
    <property type="entry name" value="TPR-like_helical_dom_sf"/>
</dbReference>
<accession>A0A7W3J5F3</accession>
<dbReference type="SUPFAM" id="SSF88946">
    <property type="entry name" value="Sigma2 domain of RNA polymerase sigma factors"/>
    <property type="match status" value="1"/>
</dbReference>
<feature type="domain" description="RNA polymerase sigma-70 region 2" evidence="5">
    <location>
        <begin position="16"/>
        <end position="79"/>
    </location>
</feature>
<gene>
    <name evidence="8" type="ORF">FHX71_000497</name>
</gene>
<keyword evidence="9" id="KW-1185">Reference proteome</keyword>
<evidence type="ECO:0000313" key="9">
    <source>
        <dbReference type="Proteomes" id="UP000540568"/>
    </source>
</evidence>
<feature type="domain" description="RNA polymerase sigma factor 70 region 4 type 2" evidence="6">
    <location>
        <begin position="122"/>
        <end position="170"/>
    </location>
</feature>
<dbReference type="InterPro" id="IPR007627">
    <property type="entry name" value="RNA_pol_sigma70_r2"/>
</dbReference>
<feature type="domain" description="DUF6596" evidence="7">
    <location>
        <begin position="186"/>
        <end position="285"/>
    </location>
</feature>
<dbReference type="InterPro" id="IPR036388">
    <property type="entry name" value="WH-like_DNA-bd_sf"/>
</dbReference>
<comment type="caution">
    <text evidence="8">The sequence shown here is derived from an EMBL/GenBank/DDBJ whole genome shotgun (WGS) entry which is preliminary data.</text>
</comment>
<sequence>MSRGPAVGEDLLRDLAPQVLARLVRTYGTGQFDVCEDAVQDALLAAHRQWPADPPSDPLAWLVTTARRRYVDRVRADSRRRDREVREAFLAEPLSTAPAGAEPGADIGPSPADDSLLLLQLCCHPALARPAQVALTLRAVAGLTTAQIANVHQLPETTVAQRITRAKRRLAELGGDLPRPRDAAERLSPVLDVLYAMLTEAHHTTSGTPARDTDLAAEAIHLARLLRQALPADPEVAGLLALMLLTASRGPARQADDGALVPLDEQDRSRWDQALVREGVALVEATVPGAAPGPYLLQACVAALHAEAADTASTDWSEILALYGVLEVVTGRQNPTITLNRIVAEAQVRGDGPALDSLADLERAHPGLPRLDAVRAHLLERQGRTTEAADAYRRAARATRNLAEQQYLQRRLRALVTGSR</sequence>
<dbReference type="SUPFAM" id="SSF88659">
    <property type="entry name" value="Sigma3 and sigma4 domains of RNA polymerase sigma factors"/>
    <property type="match status" value="1"/>
</dbReference>
<dbReference type="PANTHER" id="PTHR47756">
    <property type="entry name" value="BLL6612 PROTEIN-RELATED"/>
    <property type="match status" value="1"/>
</dbReference>
<comment type="similarity">
    <text evidence="1">Belongs to the sigma-70 factor family. ECF subfamily.</text>
</comment>
<evidence type="ECO:0000256" key="2">
    <source>
        <dbReference type="ARBA" id="ARBA00023015"/>
    </source>
</evidence>
<keyword evidence="4" id="KW-0804">Transcription</keyword>
<keyword evidence="3" id="KW-0731">Sigma factor</keyword>
<dbReference type="InterPro" id="IPR013249">
    <property type="entry name" value="RNA_pol_sigma70_r4_t2"/>
</dbReference>
<dbReference type="Pfam" id="PF08281">
    <property type="entry name" value="Sigma70_r4_2"/>
    <property type="match status" value="1"/>
</dbReference>
<dbReference type="RefSeq" id="WP_182614267.1">
    <property type="nucleotide sequence ID" value="NZ_BAAATF010000002.1"/>
</dbReference>
<dbReference type="Proteomes" id="UP000540568">
    <property type="component" value="Unassembled WGS sequence"/>
</dbReference>
<dbReference type="Pfam" id="PF20239">
    <property type="entry name" value="DUF6596"/>
    <property type="match status" value="1"/>
</dbReference>
<evidence type="ECO:0000256" key="3">
    <source>
        <dbReference type="ARBA" id="ARBA00023082"/>
    </source>
</evidence>
<evidence type="ECO:0000256" key="4">
    <source>
        <dbReference type="ARBA" id="ARBA00023163"/>
    </source>
</evidence>
<protein>
    <submittedName>
        <fullName evidence="8">RNA polymerase sigma factor (Sigma-70 family)</fullName>
    </submittedName>
</protein>
<dbReference type="Gene3D" id="1.10.10.10">
    <property type="entry name" value="Winged helix-like DNA-binding domain superfamily/Winged helix DNA-binding domain"/>
    <property type="match status" value="1"/>
</dbReference>
<evidence type="ECO:0000259" key="6">
    <source>
        <dbReference type="Pfam" id="PF08281"/>
    </source>
</evidence>
<proteinExistence type="inferred from homology"/>
<keyword evidence="2" id="KW-0805">Transcription regulation</keyword>
<dbReference type="Gene3D" id="1.10.1740.10">
    <property type="match status" value="1"/>
</dbReference>